<proteinExistence type="predicted"/>
<keyword evidence="3" id="KW-1185">Reference proteome</keyword>
<dbReference type="InterPro" id="IPR023374">
    <property type="entry name" value="AttH-like_dom_sf"/>
</dbReference>
<feature type="domain" description="AttH" evidence="1">
    <location>
        <begin position="65"/>
        <end position="234"/>
    </location>
</feature>
<dbReference type="InterPro" id="IPR010791">
    <property type="entry name" value="AttH_dom"/>
</dbReference>
<dbReference type="PROSITE" id="PS51257">
    <property type="entry name" value="PROKAR_LIPOPROTEIN"/>
    <property type="match status" value="1"/>
</dbReference>
<accession>A0A178KKF1</accession>
<comment type="caution">
    <text evidence="2">The sequence shown here is derived from an EMBL/GenBank/DDBJ whole genome shotgun (WGS) entry which is preliminary data.</text>
</comment>
<dbReference type="PANTHER" id="PTHR38591:SF1">
    <property type="entry name" value="BLL1000 PROTEIN"/>
    <property type="match status" value="1"/>
</dbReference>
<evidence type="ECO:0000313" key="2">
    <source>
        <dbReference type="EMBL" id="OAN17737.1"/>
    </source>
</evidence>
<dbReference type="Pfam" id="PF17186">
    <property type="entry name" value="Lipocalin_9"/>
    <property type="match status" value="1"/>
</dbReference>
<evidence type="ECO:0000259" key="1">
    <source>
        <dbReference type="Pfam" id="PF07143"/>
    </source>
</evidence>
<dbReference type="Gene3D" id="2.40.370.10">
    <property type="entry name" value="AttH-like domain"/>
    <property type="match status" value="2"/>
</dbReference>
<dbReference type="AlphaFoldDB" id="A0A178KKF1"/>
<dbReference type="OrthoDB" id="9770826at2"/>
<protein>
    <submittedName>
        <fullName evidence="2">ABC transporter</fullName>
    </submittedName>
</protein>
<dbReference type="RefSeq" id="WP_068326972.1">
    <property type="nucleotide sequence ID" value="NZ_LVHF01000012.1"/>
</dbReference>
<reference evidence="2 3" key="1">
    <citation type="submission" date="2016-03" db="EMBL/GenBank/DDBJ databases">
        <title>Photobacterium proteolyticum sp. nov. a protease producing bacterium isolated from ocean sediments of Laizhou Bay.</title>
        <authorList>
            <person name="Li Y."/>
        </authorList>
    </citation>
    <scope>NUCLEOTIDE SEQUENCE [LARGE SCALE GENOMIC DNA]</scope>
    <source>
        <strain evidence="2 3">R-40508</strain>
    </source>
</reference>
<dbReference type="Proteomes" id="UP000078503">
    <property type="component" value="Unassembled WGS sequence"/>
</dbReference>
<dbReference type="PANTHER" id="PTHR38591">
    <property type="entry name" value="HYDROLASE"/>
    <property type="match status" value="1"/>
</dbReference>
<name>A0A178KKF1_9GAMM</name>
<gene>
    <name evidence="2" type="ORF">A3K86_02115</name>
</gene>
<organism evidence="2 3">
    <name type="scientific">Photobacterium jeanii</name>
    <dbReference type="NCBI Taxonomy" id="858640"/>
    <lineage>
        <taxon>Bacteria</taxon>
        <taxon>Pseudomonadati</taxon>
        <taxon>Pseudomonadota</taxon>
        <taxon>Gammaproteobacteria</taxon>
        <taxon>Vibrionales</taxon>
        <taxon>Vibrionaceae</taxon>
        <taxon>Photobacterium</taxon>
    </lineage>
</organism>
<dbReference type="Pfam" id="PF07143">
    <property type="entry name" value="CrtC"/>
    <property type="match status" value="1"/>
</dbReference>
<evidence type="ECO:0000313" key="3">
    <source>
        <dbReference type="Proteomes" id="UP000078503"/>
    </source>
</evidence>
<sequence length="359" mass="40336">MGKYLVLFLLLMGLVGCEPTEPVAPTVSVLTEAKTDDADQAFEKVTPDRQLIFPDDHGEHPTFKTEWWYLTANLTDDNGNEYGLQWTQFRIATSKSDNPGWGSPQIYMAHAVITTENSNQSAERFARGGIGQAGMTNSPYRIWLDNWVWEAEGDNPFPGKLHFADEAMAAELNITNQGELILHGDDGYSQKHPAEPRASYYYSAPFLSVDGKLTLNGESFKVSGTAWYDREWSSSMLANDQQGWDWFSIRLDDGSALMAAQIRAKDNKAYTFGSRSWPNGKVIPLKNGEIYLTPLSYSTTSGKTLPMKWRVDIPSQEIRLSVGVLRKEQWLPFTFPYWEGPISVTGSHQGRGFMELTGY</sequence>
<dbReference type="SUPFAM" id="SSF159245">
    <property type="entry name" value="AttH-like"/>
    <property type="match status" value="1"/>
</dbReference>
<dbReference type="STRING" id="858640.A3K86_02115"/>
<dbReference type="EMBL" id="LVHF01000012">
    <property type="protein sequence ID" value="OAN17737.1"/>
    <property type="molecule type" value="Genomic_DNA"/>
</dbReference>